<protein>
    <recommendedName>
        <fullName evidence="3">DUF3558 domain-containing protein</fullName>
    </recommendedName>
</protein>
<gene>
    <name evidence="1" type="ORF">GCM10010470_09960</name>
</gene>
<sequence>MLVLAAGCVGQPPAPGPQGPAPGSVAAMLGDPRTVDPCTLTDPAALKATPAATVSLDYCLLHVQLDDGSLAQLAVGELVPAAPGPADAATEDEDPVVPRGSLRLVQEAPLPGHCTRRIRFDDGTAMQVSADLLTGDPAAGLCAVAEAGADTAIAAMEQHRVGHRQYPPNSLALTDPCAVLDSAVVHQIPGLEQAQPQSAPAGHQCQWGEQDAQAPRVSFTHTAGKPPAVLHGAAVEEEIAGRRTVVSVVGGDPSVPLCSAETGHIPFGGPGEVEVAMLVVAFPGATGIEACEFARGLAREAWPRLPAH</sequence>
<keyword evidence="2" id="KW-1185">Reference proteome</keyword>
<reference evidence="1 2" key="1">
    <citation type="journal article" date="2019" name="Int. J. Syst. Evol. Microbiol.">
        <title>The Global Catalogue of Microorganisms (GCM) 10K type strain sequencing project: providing services to taxonomists for standard genome sequencing and annotation.</title>
        <authorList>
            <consortium name="The Broad Institute Genomics Platform"/>
            <consortium name="The Broad Institute Genome Sequencing Center for Infectious Disease"/>
            <person name="Wu L."/>
            <person name="Ma J."/>
        </authorList>
    </citation>
    <scope>NUCLEOTIDE SEQUENCE [LARGE SCALE GENOMIC DNA]</scope>
    <source>
        <strain evidence="1 2">JCM 9383</strain>
    </source>
</reference>
<accession>A0ABN3V8P3</accession>
<comment type="caution">
    <text evidence="1">The sequence shown here is derived from an EMBL/GenBank/DDBJ whole genome shotgun (WGS) entry which is preliminary data.</text>
</comment>
<evidence type="ECO:0008006" key="3">
    <source>
        <dbReference type="Google" id="ProtNLM"/>
    </source>
</evidence>
<dbReference type="Proteomes" id="UP001500979">
    <property type="component" value="Unassembled WGS sequence"/>
</dbReference>
<organism evidence="1 2">
    <name type="scientific">Saccharopolyspora taberi</name>
    <dbReference type="NCBI Taxonomy" id="60895"/>
    <lineage>
        <taxon>Bacteria</taxon>
        <taxon>Bacillati</taxon>
        <taxon>Actinomycetota</taxon>
        <taxon>Actinomycetes</taxon>
        <taxon>Pseudonocardiales</taxon>
        <taxon>Pseudonocardiaceae</taxon>
        <taxon>Saccharopolyspora</taxon>
    </lineage>
</organism>
<proteinExistence type="predicted"/>
<evidence type="ECO:0000313" key="1">
    <source>
        <dbReference type="EMBL" id="GAA2778583.1"/>
    </source>
</evidence>
<evidence type="ECO:0000313" key="2">
    <source>
        <dbReference type="Proteomes" id="UP001500979"/>
    </source>
</evidence>
<name>A0ABN3V8P3_9PSEU</name>
<dbReference type="EMBL" id="BAAAUX010000005">
    <property type="protein sequence ID" value="GAA2778583.1"/>
    <property type="molecule type" value="Genomic_DNA"/>
</dbReference>